<dbReference type="PANTHER" id="PTHR30042:SF2">
    <property type="entry name" value="POTASSIUM-TRANSPORTING ATPASE KDPC SUBUNIT"/>
    <property type="match status" value="1"/>
</dbReference>
<feature type="region of interest" description="Disordered" evidence="12">
    <location>
        <begin position="196"/>
        <end position="218"/>
    </location>
</feature>
<comment type="subcellular location">
    <subcellularLocation>
        <location evidence="11">Cell membrane</location>
        <topology evidence="11">Single-pass membrane protein</topology>
    </subcellularLocation>
</comment>
<keyword evidence="10 11" id="KW-0472">Membrane</keyword>
<dbReference type="HAMAP" id="MF_00276">
    <property type="entry name" value="KdpC"/>
    <property type="match status" value="1"/>
</dbReference>
<evidence type="ECO:0000313" key="13">
    <source>
        <dbReference type="EMBL" id="GAB1253150.1"/>
    </source>
</evidence>
<comment type="function">
    <text evidence="11">Part of the high-affinity ATP-driven potassium transport (or Kdp) system, which catalyzes the hydrolysis of ATP coupled with the electrogenic transport of potassium into the cytoplasm. This subunit acts as a catalytic chaperone that increases the ATP-binding affinity of the ATP-hydrolyzing subunit KdpB by the formation of a transient KdpB/KdpC/ATP ternary complex.</text>
</comment>
<keyword evidence="2 11" id="KW-1003">Cell membrane</keyword>
<organism evidence="13 14">
    <name type="scientific">Desulfovibrio falkowii</name>
    <dbReference type="NCBI Taxonomy" id="3136602"/>
    <lineage>
        <taxon>Bacteria</taxon>
        <taxon>Pseudomonadati</taxon>
        <taxon>Thermodesulfobacteriota</taxon>
        <taxon>Desulfovibrionia</taxon>
        <taxon>Desulfovibrionales</taxon>
        <taxon>Desulfovibrionaceae</taxon>
        <taxon>Desulfovibrio</taxon>
    </lineage>
</organism>
<evidence type="ECO:0000256" key="8">
    <source>
        <dbReference type="ARBA" id="ARBA00022989"/>
    </source>
</evidence>
<comment type="similarity">
    <text evidence="11">Belongs to the KdpC family.</text>
</comment>
<evidence type="ECO:0000256" key="4">
    <source>
        <dbReference type="ARBA" id="ARBA00022692"/>
    </source>
</evidence>
<reference evidence="13 14" key="1">
    <citation type="journal article" date="2025" name="Int. J. Syst. Evol. Microbiol.">
        <title>Desulfovibrio falkowii sp. nov., Porphyromonas miyakawae sp. nov., Mediterraneibacter flintii sp. nov. and Owariibacterium komagatae gen. nov., sp. nov., isolated from human faeces.</title>
        <authorList>
            <person name="Hamaguchi T."/>
            <person name="Ohara M."/>
            <person name="Hisatomi A."/>
            <person name="Sekiguchi K."/>
            <person name="Takeda J.I."/>
            <person name="Ueyama J."/>
            <person name="Ito M."/>
            <person name="Nishiwaki H."/>
            <person name="Ogi T."/>
            <person name="Hirayama M."/>
            <person name="Ohkuma M."/>
            <person name="Sakamoto M."/>
            <person name="Ohno K."/>
        </authorList>
    </citation>
    <scope>NUCLEOTIDE SEQUENCE [LARGE SCALE GENOMIC DNA]</scope>
    <source>
        <strain evidence="13 14">13CB8C</strain>
    </source>
</reference>
<gene>
    <name evidence="11 13" type="primary">kdpC</name>
    <name evidence="13" type="ORF">Defa_06370</name>
</gene>
<keyword evidence="4 11" id="KW-0812">Transmembrane</keyword>
<dbReference type="PIRSF" id="PIRSF001296">
    <property type="entry name" value="K_ATPase_KdpC"/>
    <property type="match status" value="1"/>
</dbReference>
<keyword evidence="9 11" id="KW-0406">Ion transport</keyword>
<accession>A0ABQ0E5X7</accession>
<dbReference type="RefSeq" id="WP_407844196.1">
    <property type="nucleotide sequence ID" value="NZ_BAAFSG010000001.1"/>
</dbReference>
<dbReference type="PANTHER" id="PTHR30042">
    <property type="entry name" value="POTASSIUM-TRANSPORTING ATPASE C CHAIN"/>
    <property type="match status" value="1"/>
</dbReference>
<evidence type="ECO:0000256" key="1">
    <source>
        <dbReference type="ARBA" id="ARBA00022448"/>
    </source>
</evidence>
<dbReference type="Proteomes" id="UP001628192">
    <property type="component" value="Unassembled WGS sequence"/>
</dbReference>
<keyword evidence="6 11" id="KW-0067">ATP-binding</keyword>
<dbReference type="InterPro" id="IPR003820">
    <property type="entry name" value="KdpC"/>
</dbReference>
<sequence length="218" mass="23201">MLIITLLRRSALFLALMTAVVIAYTLVVTAAGKALLPFQAGGSIIKAGGKEYSLLLGQPFSEPHHLWGRPMQPDTTTYSKNGKPLLYGGPSNSSPATTNYGTRLAERVDLMRRAHPEKAKAPVPVELVTESGSGLDPHISPAAADFQVERLARATGFTPDEVHRTIALYTDGRSLGLLGEPRVHVLKVNLALDGLLPNGHTTSKTATVPPGSTAPHTR</sequence>
<feature type="region of interest" description="Disordered" evidence="12">
    <location>
        <begin position="70"/>
        <end position="99"/>
    </location>
</feature>
<protein>
    <recommendedName>
        <fullName evidence="11">Potassium-transporting ATPase KdpC subunit</fullName>
    </recommendedName>
    <alternativeName>
        <fullName evidence="11">ATP phosphohydrolase [potassium-transporting] C chain</fullName>
    </alternativeName>
    <alternativeName>
        <fullName evidence="11">Potassium-binding and translocating subunit C</fullName>
    </alternativeName>
    <alternativeName>
        <fullName evidence="11">Potassium-translocating ATPase C chain</fullName>
    </alternativeName>
</protein>
<name>A0ABQ0E5X7_9BACT</name>
<keyword evidence="3 11" id="KW-0633">Potassium transport</keyword>
<evidence type="ECO:0000256" key="5">
    <source>
        <dbReference type="ARBA" id="ARBA00022741"/>
    </source>
</evidence>
<evidence type="ECO:0000256" key="6">
    <source>
        <dbReference type="ARBA" id="ARBA00022840"/>
    </source>
</evidence>
<evidence type="ECO:0000313" key="14">
    <source>
        <dbReference type="Proteomes" id="UP001628192"/>
    </source>
</evidence>
<comment type="caution">
    <text evidence="13">The sequence shown here is derived from an EMBL/GenBank/DDBJ whole genome shotgun (WGS) entry which is preliminary data.</text>
</comment>
<keyword evidence="7 11" id="KW-0630">Potassium</keyword>
<evidence type="ECO:0000256" key="11">
    <source>
        <dbReference type="HAMAP-Rule" id="MF_00276"/>
    </source>
</evidence>
<keyword evidence="5 11" id="KW-0547">Nucleotide-binding</keyword>
<evidence type="ECO:0000256" key="9">
    <source>
        <dbReference type="ARBA" id="ARBA00023065"/>
    </source>
</evidence>
<dbReference type="EMBL" id="BAAFSG010000001">
    <property type="protein sequence ID" value="GAB1253150.1"/>
    <property type="molecule type" value="Genomic_DNA"/>
</dbReference>
<evidence type="ECO:0000256" key="10">
    <source>
        <dbReference type="ARBA" id="ARBA00023136"/>
    </source>
</evidence>
<evidence type="ECO:0000256" key="2">
    <source>
        <dbReference type="ARBA" id="ARBA00022475"/>
    </source>
</evidence>
<evidence type="ECO:0000256" key="12">
    <source>
        <dbReference type="SAM" id="MobiDB-lite"/>
    </source>
</evidence>
<feature type="compositionally biased region" description="Polar residues" evidence="12">
    <location>
        <begin position="90"/>
        <end position="99"/>
    </location>
</feature>
<proteinExistence type="inferred from homology"/>
<evidence type="ECO:0000256" key="3">
    <source>
        <dbReference type="ARBA" id="ARBA00022538"/>
    </source>
</evidence>
<keyword evidence="8 11" id="KW-1133">Transmembrane helix</keyword>
<comment type="subunit">
    <text evidence="11">The system is composed of three essential subunits: KdpA, KdpB and KdpC.</text>
</comment>
<evidence type="ECO:0000256" key="7">
    <source>
        <dbReference type="ARBA" id="ARBA00022958"/>
    </source>
</evidence>
<keyword evidence="1 11" id="KW-0813">Transport</keyword>
<dbReference type="Pfam" id="PF02669">
    <property type="entry name" value="KdpC"/>
    <property type="match status" value="1"/>
</dbReference>
<keyword evidence="14" id="KW-1185">Reference proteome</keyword>